<organism evidence="2 3">
    <name type="scientific">Aeromicrobium alkaliterrae</name>
    <dbReference type="NCBI Taxonomy" id="302168"/>
    <lineage>
        <taxon>Bacteria</taxon>
        <taxon>Bacillati</taxon>
        <taxon>Actinomycetota</taxon>
        <taxon>Actinomycetes</taxon>
        <taxon>Propionibacteriales</taxon>
        <taxon>Nocardioidaceae</taxon>
        <taxon>Aeromicrobium</taxon>
    </lineage>
</organism>
<dbReference type="RefSeq" id="WP_344202380.1">
    <property type="nucleotide sequence ID" value="NZ_BAAAME010000004.1"/>
</dbReference>
<accession>A0ABN2JZQ5</accession>
<dbReference type="Pfam" id="PF13472">
    <property type="entry name" value="Lipase_GDSL_2"/>
    <property type="match status" value="1"/>
</dbReference>
<gene>
    <name evidence="2" type="ORF">GCM10009710_26170</name>
</gene>
<comment type="caution">
    <text evidence="2">The sequence shown here is derived from an EMBL/GenBank/DDBJ whole genome shotgun (WGS) entry which is preliminary data.</text>
</comment>
<feature type="domain" description="SGNH hydrolase-type esterase" evidence="1">
    <location>
        <begin position="14"/>
        <end position="181"/>
    </location>
</feature>
<evidence type="ECO:0000259" key="1">
    <source>
        <dbReference type="Pfam" id="PF13472"/>
    </source>
</evidence>
<evidence type="ECO:0000313" key="2">
    <source>
        <dbReference type="EMBL" id="GAA1744920.1"/>
    </source>
</evidence>
<evidence type="ECO:0000313" key="3">
    <source>
        <dbReference type="Proteomes" id="UP001501057"/>
    </source>
</evidence>
<name>A0ABN2JZQ5_9ACTN</name>
<dbReference type="SUPFAM" id="SSF52266">
    <property type="entry name" value="SGNH hydrolase"/>
    <property type="match status" value="1"/>
</dbReference>
<dbReference type="EMBL" id="BAAAME010000004">
    <property type="protein sequence ID" value="GAA1744920.1"/>
    <property type="molecule type" value="Genomic_DNA"/>
</dbReference>
<dbReference type="Proteomes" id="UP001501057">
    <property type="component" value="Unassembled WGS sequence"/>
</dbReference>
<sequence>MTADPPAQRPQAIAVGDSVTLLAGAVVDPAVAELTWAERVAADAGWDLRTFAVSGARTAEIVELVPTEGRFDVALACAGTNDCISPKTWDPARFRSHVEDLAGRLAVRADQVVLLGLAPNLLRLPVPLAYGFGRARRVRTANAIIAAVADLRGAVFVPAPRLRTPVELYGDRIHPTTVGSARLAGVVAERLGVPHAPVTARPSAEFLRASRRKLLHDAIVRPPRGVMSSLLGLVARRRARVSRSRG</sequence>
<dbReference type="InterPro" id="IPR013830">
    <property type="entry name" value="SGNH_hydro"/>
</dbReference>
<reference evidence="2 3" key="1">
    <citation type="journal article" date="2019" name="Int. J. Syst. Evol. Microbiol.">
        <title>The Global Catalogue of Microorganisms (GCM) 10K type strain sequencing project: providing services to taxonomists for standard genome sequencing and annotation.</title>
        <authorList>
            <consortium name="The Broad Institute Genomics Platform"/>
            <consortium name="The Broad Institute Genome Sequencing Center for Infectious Disease"/>
            <person name="Wu L."/>
            <person name="Ma J."/>
        </authorList>
    </citation>
    <scope>NUCLEOTIDE SEQUENCE [LARGE SCALE GENOMIC DNA]</scope>
    <source>
        <strain evidence="2 3">JCM 13518</strain>
    </source>
</reference>
<proteinExistence type="predicted"/>
<dbReference type="Gene3D" id="3.40.50.1110">
    <property type="entry name" value="SGNH hydrolase"/>
    <property type="match status" value="1"/>
</dbReference>
<protein>
    <recommendedName>
        <fullName evidence="1">SGNH hydrolase-type esterase domain-containing protein</fullName>
    </recommendedName>
</protein>
<dbReference type="InterPro" id="IPR036514">
    <property type="entry name" value="SGNH_hydro_sf"/>
</dbReference>
<keyword evidence="3" id="KW-1185">Reference proteome</keyword>